<sequence length="247" mass="28473">MAVQLTWDQYNTSSTQPVVSDNQPATPKTPVTGPKSREQLHKEFIKIFDGLCHAHHRWEVWQDWTEAAAISIHNSVNYDRELEDQYLKIVSKYEREEMQQFPKLLSLATMALDTEFCDFLGTIFMELELPNKFGGQFFTPYELSKFAAQVTFSDYDSDTDEVIEFNEPAVGAGSFVIAVCEMLHEKGVNFQNRLKVTAQDSDYMVFCMAYTQLSLIGCPAQLVHGNTLKLENKQTWYTPMWYLRGFN</sequence>
<dbReference type="GO" id="GO:0008170">
    <property type="term" value="F:N-methyltransferase activity"/>
    <property type="evidence" value="ECO:0007669"/>
    <property type="project" value="InterPro"/>
</dbReference>
<dbReference type="SUPFAM" id="SSF53335">
    <property type="entry name" value="S-adenosyl-L-methionine-dependent methyltransferases"/>
    <property type="match status" value="1"/>
</dbReference>
<evidence type="ECO:0000259" key="2">
    <source>
        <dbReference type="Pfam" id="PF02384"/>
    </source>
</evidence>
<organism evidence="3 4">
    <name type="scientific">Methanohalobium evestigatum (strain ATCC BAA-1072 / DSM 3721 / NBRC 107634 / OCM 161 / Z-7303)</name>
    <dbReference type="NCBI Taxonomy" id="644295"/>
    <lineage>
        <taxon>Archaea</taxon>
        <taxon>Methanobacteriati</taxon>
        <taxon>Methanobacteriota</taxon>
        <taxon>Stenosarchaea group</taxon>
        <taxon>Methanomicrobia</taxon>
        <taxon>Methanosarcinales</taxon>
        <taxon>Methanosarcinaceae</taxon>
        <taxon>Methanohalobium</taxon>
    </lineage>
</organism>
<dbReference type="InterPro" id="IPR029063">
    <property type="entry name" value="SAM-dependent_MTases_sf"/>
</dbReference>
<dbReference type="Gene3D" id="3.40.50.150">
    <property type="entry name" value="Vaccinia Virus protein VP39"/>
    <property type="match status" value="1"/>
</dbReference>
<dbReference type="PRINTS" id="PR00507">
    <property type="entry name" value="N12N6MTFRASE"/>
</dbReference>
<dbReference type="GeneID" id="9346267"/>
<gene>
    <name evidence="3" type="ordered locus">Metev_0645</name>
</gene>
<feature type="domain" description="DNA methylase adenine-specific" evidence="2">
    <location>
        <begin position="132"/>
        <end position="233"/>
    </location>
</feature>
<dbReference type="RefSeq" id="WP_013194119.1">
    <property type="nucleotide sequence ID" value="NC_014253.1"/>
</dbReference>
<dbReference type="STRING" id="644295.Metev_0645"/>
<dbReference type="GO" id="GO:0003677">
    <property type="term" value="F:DNA binding"/>
    <property type="evidence" value="ECO:0007669"/>
    <property type="project" value="InterPro"/>
</dbReference>
<dbReference type="AlphaFoldDB" id="D7E8K9"/>
<feature type="region of interest" description="Disordered" evidence="1">
    <location>
        <begin position="13"/>
        <end position="35"/>
    </location>
</feature>
<reference evidence="3 4" key="1">
    <citation type="submission" date="2010-06" db="EMBL/GenBank/DDBJ databases">
        <title>Complete sequence chromosome of Methanohalobium evestigatum Z-7303.</title>
        <authorList>
            <consortium name="US DOE Joint Genome Institute"/>
            <person name="Lucas S."/>
            <person name="Copeland A."/>
            <person name="Lapidus A."/>
            <person name="Cheng J.-F."/>
            <person name="Bruce D."/>
            <person name="Goodwin L."/>
            <person name="Pitluck S."/>
            <person name="Saunders E."/>
            <person name="Detter J.C."/>
            <person name="Han C."/>
            <person name="Tapia R."/>
            <person name="Land M."/>
            <person name="Hauser L."/>
            <person name="Kyrpides N."/>
            <person name="Mikhailova N."/>
            <person name="Sieprawska-Lupa M."/>
            <person name="Whitman W.B."/>
            <person name="Anderson I."/>
            <person name="Woyke T."/>
        </authorList>
    </citation>
    <scope>NUCLEOTIDE SEQUENCE [LARGE SCALE GENOMIC DNA]</scope>
    <source>
        <strain evidence="4">ATCC BAA-1072 / DSM 3721 / NBRC 107634 / OCM 161 / Z-7303</strain>
    </source>
</reference>
<dbReference type="OrthoDB" id="45790at2157"/>
<proteinExistence type="predicted"/>
<dbReference type="HOGENOM" id="CLU_072010_3_0_2"/>
<evidence type="ECO:0000256" key="1">
    <source>
        <dbReference type="SAM" id="MobiDB-lite"/>
    </source>
</evidence>
<protein>
    <recommendedName>
        <fullName evidence="2">DNA methylase adenine-specific domain-containing protein</fullName>
    </recommendedName>
</protein>
<evidence type="ECO:0000313" key="4">
    <source>
        <dbReference type="Proteomes" id="UP000000391"/>
    </source>
</evidence>
<dbReference type="EMBL" id="CP002069">
    <property type="protein sequence ID" value="ADI73551.1"/>
    <property type="molecule type" value="Genomic_DNA"/>
</dbReference>
<feature type="compositionally biased region" description="Polar residues" evidence="1">
    <location>
        <begin position="13"/>
        <end position="26"/>
    </location>
</feature>
<dbReference type="KEGG" id="mev:Metev_0645"/>
<evidence type="ECO:0000313" key="3">
    <source>
        <dbReference type="EMBL" id="ADI73551.1"/>
    </source>
</evidence>
<name>D7E8K9_METEZ</name>
<dbReference type="InterPro" id="IPR003356">
    <property type="entry name" value="DNA_methylase_A-5"/>
</dbReference>
<accession>D7E8K9</accession>
<keyword evidence="4" id="KW-1185">Reference proteome</keyword>
<dbReference type="Proteomes" id="UP000000391">
    <property type="component" value="Chromosome"/>
</dbReference>
<dbReference type="Pfam" id="PF02384">
    <property type="entry name" value="N6_Mtase"/>
    <property type="match status" value="1"/>
</dbReference>